<organism evidence="1 2">
    <name type="scientific">Trapa incisa</name>
    <dbReference type="NCBI Taxonomy" id="236973"/>
    <lineage>
        <taxon>Eukaryota</taxon>
        <taxon>Viridiplantae</taxon>
        <taxon>Streptophyta</taxon>
        <taxon>Embryophyta</taxon>
        <taxon>Tracheophyta</taxon>
        <taxon>Spermatophyta</taxon>
        <taxon>Magnoliopsida</taxon>
        <taxon>eudicotyledons</taxon>
        <taxon>Gunneridae</taxon>
        <taxon>Pentapetalae</taxon>
        <taxon>rosids</taxon>
        <taxon>malvids</taxon>
        <taxon>Myrtales</taxon>
        <taxon>Lythraceae</taxon>
        <taxon>Trapa</taxon>
    </lineage>
</organism>
<evidence type="ECO:0000313" key="1">
    <source>
        <dbReference type="EMBL" id="KAK4748732.1"/>
    </source>
</evidence>
<proteinExistence type="predicted"/>
<gene>
    <name evidence="1" type="ORF">SAY87_015318</name>
</gene>
<sequence length="115" mass="13145">MRKVAFSHGNSALLRIIKESQKSFKRIIEISLPRTDCSLITRGAEKAVMQKIKKLQSLIAFHFIVGKLQHGHVMQNISCQISQTILEYADKFHWGQASFVFLPFPTSRVPAYRSL</sequence>
<evidence type="ECO:0000313" key="2">
    <source>
        <dbReference type="Proteomes" id="UP001345219"/>
    </source>
</evidence>
<accession>A0AAN7JLA8</accession>
<dbReference type="AlphaFoldDB" id="A0AAN7JLA8"/>
<keyword evidence="2" id="KW-1185">Reference proteome</keyword>
<dbReference type="EMBL" id="JAXIOK010000019">
    <property type="protein sequence ID" value="KAK4748732.1"/>
    <property type="molecule type" value="Genomic_DNA"/>
</dbReference>
<dbReference type="Proteomes" id="UP001345219">
    <property type="component" value="Chromosome 12"/>
</dbReference>
<protein>
    <submittedName>
        <fullName evidence="1">Uncharacterized protein</fullName>
    </submittedName>
</protein>
<reference evidence="1 2" key="1">
    <citation type="journal article" date="2023" name="Hortic Res">
        <title>Pangenome of water caltrop reveals structural variations and asymmetric subgenome divergence after allopolyploidization.</title>
        <authorList>
            <person name="Zhang X."/>
            <person name="Chen Y."/>
            <person name="Wang L."/>
            <person name="Yuan Y."/>
            <person name="Fang M."/>
            <person name="Shi L."/>
            <person name="Lu R."/>
            <person name="Comes H.P."/>
            <person name="Ma Y."/>
            <person name="Chen Y."/>
            <person name="Huang G."/>
            <person name="Zhou Y."/>
            <person name="Zheng Z."/>
            <person name="Qiu Y."/>
        </authorList>
    </citation>
    <scope>NUCLEOTIDE SEQUENCE [LARGE SCALE GENOMIC DNA]</scope>
    <source>
        <tissue evidence="1">Roots</tissue>
    </source>
</reference>
<comment type="caution">
    <text evidence="1">The sequence shown here is derived from an EMBL/GenBank/DDBJ whole genome shotgun (WGS) entry which is preliminary data.</text>
</comment>
<name>A0AAN7JLA8_9MYRT</name>